<dbReference type="Pfam" id="PF01418">
    <property type="entry name" value="HTH_6"/>
    <property type="match status" value="1"/>
</dbReference>
<dbReference type="GO" id="GO:0097367">
    <property type="term" value="F:carbohydrate derivative binding"/>
    <property type="evidence" value="ECO:0007669"/>
    <property type="project" value="InterPro"/>
</dbReference>
<proteinExistence type="predicted"/>
<dbReference type="SUPFAM" id="SSF53697">
    <property type="entry name" value="SIS domain"/>
    <property type="match status" value="1"/>
</dbReference>
<dbReference type="Gene3D" id="1.10.10.10">
    <property type="entry name" value="Winged helix-like DNA-binding domain superfamily/Winged helix DNA-binding domain"/>
    <property type="match status" value="1"/>
</dbReference>
<dbReference type="PANTHER" id="PTHR30514:SF17">
    <property type="entry name" value="HTH-TYPE TRANSCRIPTIONAL REGULATOR MURR"/>
    <property type="match status" value="1"/>
</dbReference>
<dbReference type="InterPro" id="IPR036388">
    <property type="entry name" value="WH-like_DNA-bd_sf"/>
</dbReference>
<evidence type="ECO:0000313" key="6">
    <source>
        <dbReference type="EMBL" id="CTQ75861.1"/>
    </source>
</evidence>
<evidence type="ECO:0000259" key="4">
    <source>
        <dbReference type="PROSITE" id="PS51071"/>
    </source>
</evidence>
<name>A0A0M7AMV9_9HYPH</name>
<dbReference type="InterPro" id="IPR035472">
    <property type="entry name" value="RpiR-like_SIS"/>
</dbReference>
<dbReference type="PROSITE" id="PS51071">
    <property type="entry name" value="HTH_RPIR"/>
    <property type="match status" value="1"/>
</dbReference>
<evidence type="ECO:0000313" key="7">
    <source>
        <dbReference type="Proteomes" id="UP000049983"/>
    </source>
</evidence>
<dbReference type="PANTHER" id="PTHR30514">
    <property type="entry name" value="GLUCOKINASE"/>
    <property type="match status" value="1"/>
</dbReference>
<dbReference type="CDD" id="cd05013">
    <property type="entry name" value="SIS_RpiR"/>
    <property type="match status" value="1"/>
</dbReference>
<evidence type="ECO:0000256" key="3">
    <source>
        <dbReference type="ARBA" id="ARBA00023163"/>
    </source>
</evidence>
<dbReference type="PROSITE" id="PS51464">
    <property type="entry name" value="SIS"/>
    <property type="match status" value="1"/>
</dbReference>
<dbReference type="GeneID" id="97671844"/>
<dbReference type="EMBL" id="CXWC01000012">
    <property type="protein sequence ID" value="CTQ75861.1"/>
    <property type="molecule type" value="Genomic_DNA"/>
</dbReference>
<keyword evidence="2" id="KW-0238">DNA-binding</keyword>
<feature type="domain" description="SIS" evidence="5">
    <location>
        <begin position="125"/>
        <end position="265"/>
    </location>
</feature>
<keyword evidence="1" id="KW-0805">Transcription regulation</keyword>
<dbReference type="AlphaFoldDB" id="A0A0M7AMV9"/>
<evidence type="ECO:0000256" key="1">
    <source>
        <dbReference type="ARBA" id="ARBA00023015"/>
    </source>
</evidence>
<dbReference type="STRING" id="311410.LA5095_04144"/>
<dbReference type="InterPro" id="IPR047640">
    <property type="entry name" value="RpiR-like"/>
</dbReference>
<feature type="domain" description="HTH rpiR-type" evidence="4">
    <location>
        <begin position="1"/>
        <end position="77"/>
    </location>
</feature>
<evidence type="ECO:0000256" key="2">
    <source>
        <dbReference type="ARBA" id="ARBA00023125"/>
    </source>
</evidence>
<protein>
    <submittedName>
        <fullName evidence="6">MurPQ operon repressor</fullName>
    </submittedName>
</protein>
<evidence type="ECO:0000259" key="5">
    <source>
        <dbReference type="PROSITE" id="PS51464"/>
    </source>
</evidence>
<keyword evidence="7" id="KW-1185">Reference proteome</keyword>
<reference evidence="7" key="1">
    <citation type="submission" date="2015-07" db="EMBL/GenBank/DDBJ databases">
        <authorList>
            <person name="Rodrigo-Torres Lidia"/>
            <person name="Arahal R.David."/>
        </authorList>
    </citation>
    <scope>NUCLEOTIDE SEQUENCE [LARGE SCALE GENOMIC DNA]</scope>
    <source>
        <strain evidence="7">CECT 5096</strain>
    </source>
</reference>
<keyword evidence="3" id="KW-0804">Transcription</keyword>
<accession>A0A0M7AMV9</accession>
<dbReference type="Proteomes" id="UP000049983">
    <property type="component" value="Unassembled WGS sequence"/>
</dbReference>
<dbReference type="Pfam" id="PF01380">
    <property type="entry name" value="SIS"/>
    <property type="match status" value="1"/>
</dbReference>
<dbReference type="RefSeq" id="WP_055118980.1">
    <property type="nucleotide sequence ID" value="NZ_CANKXR010000003.1"/>
</dbReference>
<dbReference type="Gene3D" id="3.40.50.10490">
    <property type="entry name" value="Glucose-6-phosphate isomerase like protein, domain 1"/>
    <property type="match status" value="1"/>
</dbReference>
<dbReference type="InterPro" id="IPR009057">
    <property type="entry name" value="Homeodomain-like_sf"/>
</dbReference>
<dbReference type="InterPro" id="IPR001347">
    <property type="entry name" value="SIS_dom"/>
</dbReference>
<gene>
    <name evidence="6" type="primary">murR_2</name>
    <name evidence="6" type="ORF">LA5096_04559</name>
</gene>
<dbReference type="OrthoDB" id="8582409at2"/>
<dbReference type="SUPFAM" id="SSF46689">
    <property type="entry name" value="Homeodomain-like"/>
    <property type="match status" value="1"/>
</dbReference>
<dbReference type="GO" id="GO:0003677">
    <property type="term" value="F:DNA binding"/>
    <property type="evidence" value="ECO:0007669"/>
    <property type="project" value="UniProtKB-KW"/>
</dbReference>
<dbReference type="GO" id="GO:1901135">
    <property type="term" value="P:carbohydrate derivative metabolic process"/>
    <property type="evidence" value="ECO:0007669"/>
    <property type="project" value="InterPro"/>
</dbReference>
<organism evidence="6 7">
    <name type="scientific">Roseibium album</name>
    <dbReference type="NCBI Taxonomy" id="311410"/>
    <lineage>
        <taxon>Bacteria</taxon>
        <taxon>Pseudomonadati</taxon>
        <taxon>Pseudomonadota</taxon>
        <taxon>Alphaproteobacteria</taxon>
        <taxon>Hyphomicrobiales</taxon>
        <taxon>Stappiaceae</taxon>
        <taxon>Roseibium</taxon>
    </lineage>
</organism>
<dbReference type="InterPro" id="IPR046348">
    <property type="entry name" value="SIS_dom_sf"/>
</dbReference>
<sequence>MSILTIMKGQMDSLTAAEREIAKFVLASPDEMIHLSSAELAEQTGRSQSSVVKFCQKLGCRGYQDFKVAVTKAASQTWQVPAGVIHGTIGSDDPFATILQKLLGSKIHAMQQTLSVNNEKTLRAALDAIRTARRIQLVGVGASSLVAQDFAYKLQKIGYMVLFDADSHIQIANAATLEKGDLCIALSYSGDTLESRRIAETALKKNATVISVTGVQPNRLADLSEIQLYIVADEHQARSSAIFTRDAQLALADLMFILLIQSDSRANGLIHAAEDAVSTLKT</sequence>
<dbReference type="InterPro" id="IPR000281">
    <property type="entry name" value="HTH_RpiR"/>
</dbReference>
<dbReference type="GO" id="GO:0003700">
    <property type="term" value="F:DNA-binding transcription factor activity"/>
    <property type="evidence" value="ECO:0007669"/>
    <property type="project" value="InterPro"/>
</dbReference>